<dbReference type="Pfam" id="PF01845">
    <property type="entry name" value="CcdB"/>
    <property type="match status" value="1"/>
</dbReference>
<protein>
    <recommendedName>
        <fullName evidence="2">Toxin CcdB</fullName>
    </recommendedName>
    <alternativeName>
        <fullName evidence="7">Cytotoxic protein CcdB</fullName>
    </alternativeName>
    <alternativeName>
        <fullName evidence="6">Protein LetD</fullName>
    </alternativeName>
</protein>
<evidence type="ECO:0000313" key="8">
    <source>
        <dbReference type="EMBL" id="QEA14070.1"/>
    </source>
</evidence>
<reference evidence="8 9" key="1">
    <citation type="submission" date="2019-07" db="EMBL/GenBank/DDBJ databases">
        <title>Complete genome sequence of Comamonas sp. NLF 7-7 isolated from livestock.</title>
        <authorList>
            <person name="Kim D.H."/>
            <person name="Kim J.G."/>
        </authorList>
    </citation>
    <scope>NUCLEOTIDE SEQUENCE [LARGE SCALE GENOMIC DNA]</scope>
    <source>
        <strain evidence="8 9">NLF 7-7</strain>
    </source>
</reference>
<dbReference type="InterPro" id="IPR002712">
    <property type="entry name" value="CcdB"/>
</dbReference>
<evidence type="ECO:0000313" key="9">
    <source>
        <dbReference type="Proteomes" id="UP000321199"/>
    </source>
</evidence>
<comment type="similarity">
    <text evidence="1">Belongs to the CcdB toxin family.</text>
</comment>
<accession>A0A5B8RX41</accession>
<evidence type="ECO:0000256" key="1">
    <source>
        <dbReference type="ARBA" id="ARBA00005230"/>
    </source>
</evidence>
<evidence type="ECO:0000256" key="5">
    <source>
        <dbReference type="ARBA" id="ARBA00023163"/>
    </source>
</evidence>
<dbReference type="Proteomes" id="UP000321199">
    <property type="component" value="Chromosome"/>
</dbReference>
<keyword evidence="5" id="KW-0804">Transcription</keyword>
<organism evidence="8 9">
    <name type="scientific">Comamonas flocculans</name>
    <dbReference type="NCBI Taxonomy" id="2597701"/>
    <lineage>
        <taxon>Bacteria</taxon>
        <taxon>Pseudomonadati</taxon>
        <taxon>Pseudomonadota</taxon>
        <taxon>Betaproteobacteria</taxon>
        <taxon>Burkholderiales</taxon>
        <taxon>Comamonadaceae</taxon>
        <taxon>Comamonas</taxon>
    </lineage>
</organism>
<dbReference type="Gene3D" id="2.30.30.110">
    <property type="match status" value="1"/>
</dbReference>
<keyword evidence="3" id="KW-0678">Repressor</keyword>
<keyword evidence="9" id="KW-1185">Reference proteome</keyword>
<dbReference type="OrthoDB" id="9813510at2"/>
<dbReference type="EMBL" id="CP042344">
    <property type="protein sequence ID" value="QEA14070.1"/>
    <property type="molecule type" value="Genomic_DNA"/>
</dbReference>
<evidence type="ECO:0000256" key="2">
    <source>
        <dbReference type="ARBA" id="ARBA00015075"/>
    </source>
</evidence>
<evidence type="ECO:0000256" key="4">
    <source>
        <dbReference type="ARBA" id="ARBA00023015"/>
    </source>
</evidence>
<keyword evidence="4" id="KW-0805">Transcription regulation</keyword>
<dbReference type="GO" id="GO:0006276">
    <property type="term" value="P:plasmid maintenance"/>
    <property type="evidence" value="ECO:0007669"/>
    <property type="project" value="InterPro"/>
</dbReference>
<evidence type="ECO:0000256" key="6">
    <source>
        <dbReference type="ARBA" id="ARBA00029628"/>
    </source>
</evidence>
<dbReference type="GO" id="GO:0008657">
    <property type="term" value="F:DNA topoisomerase type II (double strand cut, ATP-hydrolyzing) inhibitor activity"/>
    <property type="evidence" value="ECO:0007669"/>
    <property type="project" value="InterPro"/>
</dbReference>
<dbReference type="AlphaFoldDB" id="A0A5B8RX41"/>
<gene>
    <name evidence="8" type="ORF">FOZ74_14125</name>
</gene>
<evidence type="ECO:0000256" key="3">
    <source>
        <dbReference type="ARBA" id="ARBA00022491"/>
    </source>
</evidence>
<sequence length="105" mass="11245">MTQFDACVNPQPGSRQFIPCVLDVQSALTDQLGTRLVVPLSRVGVKQVRLPTKLCPVLEVVGEPLVLMPHLAAPMPVRLLKQPVGSLASRAAEITSAMDEVLSGF</sequence>
<dbReference type="InterPro" id="IPR011067">
    <property type="entry name" value="Plasmid_toxin/cell-grow_inhib"/>
</dbReference>
<dbReference type="SUPFAM" id="SSF50118">
    <property type="entry name" value="Cell growth inhibitor/plasmid maintenance toxic component"/>
    <property type="match status" value="1"/>
</dbReference>
<proteinExistence type="inferred from homology"/>
<dbReference type="RefSeq" id="WP_146913651.1">
    <property type="nucleotide sequence ID" value="NZ_CP042344.1"/>
</dbReference>
<dbReference type="KEGG" id="cof:FOZ74_14125"/>
<evidence type="ECO:0000256" key="7">
    <source>
        <dbReference type="ARBA" id="ARBA00033135"/>
    </source>
</evidence>
<name>A0A5B8RX41_9BURK</name>